<accession>A0A1C6VWR6</accession>
<dbReference type="EMBL" id="FMHZ01000002">
    <property type="protein sequence ID" value="SCL70554.1"/>
    <property type="molecule type" value="Genomic_DNA"/>
</dbReference>
<sequence>MGEYNPDRPYVLGMQWAPLVADTVQLDTGSELGYTFRARASHAAGAGLRRVRLHVASPPPGLPNRKELLVNLYPAGQVAGTGPVRKLVIPVRDGAMLPGGALAGGSATPPDAVSNPSDPRHITLTGPNAAARFWFDTDVSRTHAALDGRRILDVSVLYVISGPFADLAPAVTLGLERPSAGVNWLMDETLNGPAAHNGVTAVSRSRLGELNPWWNTAAAPTTERGRVPWRSRTLASTGNPPAGLSALAASGGTNINVRLQVAANAAATAVFQVHYLALEVTYGEENRVGGGGLDLSQGAAYIGGYYYEVPIWEAKNFSGTVELTGGREYAVTVGQAYSGQQSVASPVPVKVDRLGPVEPYPAHRGVLLRKTLRAGQTPTVETVDELPSVVLFTGVSAPGNPDLSSHSYLTRAVATVSELTPSGWTMQQLVEEVAADWVWVRFYARHLPGTRAPLELAQVSELDTSQRRGPLARVTVEEFDALPEIADGWREVTARLDPPYLSDGIGETTYWTFTSSADGQSPWQVLGADANPWSTQPAGFEADTGYGGRTAFAVVDGQSDESADLTLMFAQEMDAVLGLEVLLAVQPLRVVDEQCDRPAAKIPTGIRFHRLSWMAVNSSVVGGWGCYEVQRQDDTMPAGEWETIAKVIEPSVAAVDDYEARVGVESRYRIRMVHRLGVAGPWSLPVAATIASPGVEGRNVDTGVLILTSNHNPAGNLAYVANYDRSTVEEFTFPEAGQVELQEMFDRDFRTAFRPLERGGVEFTRAVLVNSAAVPPETLDRGFTDLRDLAWDTVPYVCVRDELNNRWLSTLLVPSGSAKRRKAGQLLLAQLQVIEVTRTPAPLDGGPAPCEGLRPEGQVESVTAGTPVPAAGIAPQVFQDLFGRNVVDGLGGGWAIVEGAATDFSVASESATIKLAGGGSRMAVVGAGWEDVDFQARFRFSAVATGQPINAYVVARYTAVGTNYRARLAAQTDGRLGVSIERVVGGALTTVTPLATVRAANGTDFLAYQAGPWYWMRLQVRDGAVRVAVWPDGQNMARWEQSAKDTGLAGVGQIGVRGVLTAGNTNAAPTVSVAAVSVRQPASNDLDLRVELRPTGDEWSAELSRTDDGGATGWGLTADTAQTCLRLWGGGGFTGCEDTRDLVVTRQRRWLRVTYRNDFIGDGAASFWHSDDGVTWTELGGPVAAPEPPTVDAGRLALTLTGAVTVARAEVRQGVDGPVLAAPDFEGQAAGTTQFADAQGNVWEVDGRGICAVA</sequence>
<gene>
    <name evidence="1" type="ORF">GA0070606_5436</name>
</gene>
<dbReference type="AlphaFoldDB" id="A0A1C6VWR6"/>
<keyword evidence="2" id="KW-1185">Reference proteome</keyword>
<proteinExistence type="predicted"/>
<name>A0A1C6VWR6_9ACTN</name>
<protein>
    <submittedName>
        <fullName evidence="1">Uncharacterized protein</fullName>
    </submittedName>
</protein>
<organism evidence="1 2">
    <name type="scientific">Micromonospora citrea</name>
    <dbReference type="NCBI Taxonomy" id="47855"/>
    <lineage>
        <taxon>Bacteria</taxon>
        <taxon>Bacillati</taxon>
        <taxon>Actinomycetota</taxon>
        <taxon>Actinomycetes</taxon>
        <taxon>Micromonosporales</taxon>
        <taxon>Micromonosporaceae</taxon>
        <taxon>Micromonospora</taxon>
    </lineage>
</organism>
<evidence type="ECO:0000313" key="2">
    <source>
        <dbReference type="Proteomes" id="UP000199001"/>
    </source>
</evidence>
<dbReference type="OrthoDB" id="3304505at2"/>
<evidence type="ECO:0000313" key="1">
    <source>
        <dbReference type="EMBL" id="SCL70554.1"/>
    </source>
</evidence>
<dbReference type="RefSeq" id="WP_091105764.1">
    <property type="nucleotide sequence ID" value="NZ_FMHZ01000002.1"/>
</dbReference>
<dbReference type="STRING" id="47855.GA0070606_5436"/>
<dbReference type="Gene3D" id="2.60.120.560">
    <property type="entry name" value="Exo-inulinase, domain 1"/>
    <property type="match status" value="1"/>
</dbReference>
<reference evidence="2" key="1">
    <citation type="submission" date="2016-06" db="EMBL/GenBank/DDBJ databases">
        <authorList>
            <person name="Varghese N."/>
            <person name="Submissions Spin"/>
        </authorList>
    </citation>
    <scope>NUCLEOTIDE SEQUENCE [LARGE SCALE GENOMIC DNA]</scope>
    <source>
        <strain evidence="2">DSM 43903</strain>
    </source>
</reference>
<dbReference type="Proteomes" id="UP000199001">
    <property type="component" value="Unassembled WGS sequence"/>
</dbReference>